<organism evidence="6 7">
    <name type="scientific">Massilimicrobiota timonensis</name>
    <dbReference type="NCBI Taxonomy" id="1776392"/>
    <lineage>
        <taxon>Bacteria</taxon>
        <taxon>Bacillati</taxon>
        <taxon>Bacillota</taxon>
        <taxon>Erysipelotrichia</taxon>
        <taxon>Erysipelotrichales</taxon>
        <taxon>Erysipelotrichaceae</taxon>
        <taxon>Massilimicrobiota</taxon>
    </lineage>
</organism>
<reference evidence="7" key="1">
    <citation type="submission" date="2023-06" db="EMBL/GenBank/DDBJ databases">
        <title>Identification and characterization of horizontal gene transfer across gut microbiota members of farm animals based on homology search.</title>
        <authorList>
            <person name="Zeman M."/>
            <person name="Kubasova T."/>
            <person name="Jahodarova E."/>
            <person name="Nykrynova M."/>
            <person name="Rychlik I."/>
        </authorList>
    </citation>
    <scope>NUCLEOTIDE SEQUENCE [LARGE SCALE GENOMIC DNA]</scope>
    <source>
        <strain evidence="7">ET341</strain>
    </source>
</reference>
<feature type="domain" description="Transposase TnpC homeodomain" evidence="4">
    <location>
        <begin position="61"/>
        <end position="125"/>
    </location>
</feature>
<dbReference type="InterPro" id="IPR004291">
    <property type="entry name" value="Transposase_IS66_central"/>
</dbReference>
<evidence type="ECO:0000259" key="5">
    <source>
        <dbReference type="Pfam" id="PF13817"/>
    </source>
</evidence>
<feature type="coiled-coil region" evidence="1">
    <location>
        <begin position="9"/>
        <end position="64"/>
    </location>
</feature>
<dbReference type="Pfam" id="PF13005">
    <property type="entry name" value="zf-IS66"/>
    <property type="match status" value="1"/>
</dbReference>
<evidence type="ECO:0000259" key="4">
    <source>
        <dbReference type="Pfam" id="PF13007"/>
    </source>
</evidence>
<dbReference type="Proteomes" id="UP001529275">
    <property type="component" value="Unassembled WGS sequence"/>
</dbReference>
<dbReference type="Pfam" id="PF03050">
    <property type="entry name" value="DDE_Tnp_IS66"/>
    <property type="match status" value="1"/>
</dbReference>
<protein>
    <submittedName>
        <fullName evidence="6">IS66 family transposase</fullName>
    </submittedName>
</protein>
<dbReference type="InterPro" id="IPR052344">
    <property type="entry name" value="Transposase-related"/>
</dbReference>
<dbReference type="InterPro" id="IPR024463">
    <property type="entry name" value="Transposase_TnpC_homeodom"/>
</dbReference>
<proteinExistence type="predicted"/>
<dbReference type="EMBL" id="JAUDCK010000056">
    <property type="protein sequence ID" value="MDM8196786.1"/>
    <property type="molecule type" value="Genomic_DNA"/>
</dbReference>
<keyword evidence="7" id="KW-1185">Reference proteome</keyword>
<keyword evidence="1" id="KW-0175">Coiled coil</keyword>
<feature type="domain" description="Transposase IS66 zinc-finger binding" evidence="3">
    <location>
        <begin position="138"/>
        <end position="182"/>
    </location>
</feature>
<dbReference type="PANTHER" id="PTHR33678:SF1">
    <property type="entry name" value="BLL1576 PROTEIN"/>
    <property type="match status" value="1"/>
</dbReference>
<gene>
    <name evidence="6" type="ORF">QUV98_10705</name>
</gene>
<accession>A0ABT7UKX1</accession>
<comment type="caution">
    <text evidence="6">The sequence shown here is derived from an EMBL/GenBank/DDBJ whole genome shotgun (WGS) entry which is preliminary data.</text>
</comment>
<feature type="domain" description="Transposase IS66 central" evidence="2">
    <location>
        <begin position="203"/>
        <end position="487"/>
    </location>
</feature>
<dbReference type="PANTHER" id="PTHR33678">
    <property type="entry name" value="BLL1576 PROTEIN"/>
    <property type="match status" value="1"/>
</dbReference>
<evidence type="ECO:0000259" key="3">
    <source>
        <dbReference type="Pfam" id="PF13005"/>
    </source>
</evidence>
<evidence type="ECO:0000256" key="1">
    <source>
        <dbReference type="SAM" id="Coils"/>
    </source>
</evidence>
<feature type="domain" description="Transposase IS66 C-terminal" evidence="5">
    <location>
        <begin position="494"/>
        <end position="535"/>
    </location>
</feature>
<sequence length="548" mass="63378">MADSTINTAEDLALLITDLSQSIEELKATIASQDTIIASLNNTIDSLKSDNEYLKNNNDLLREENTYLKRKLFGTKSEKMSYPKDQLSLFDETENECEPELLEDISYTRAKKKQKGTLDIKLDNLKHVKKVYDIDEGERICDECGFKLSYVGEEFVRHEVVYEPAKLYVKDIYRKTYECRSCRKKGKGVMFKAGTPKPVIPHSFTSPSVLSQVIIDKYVNHMPLYRQESEWKRLGLELSRTTMANWIIIAAKEYFIPIVNRMHEMMVQESHIHCDETPVQVLNEPRKKATSKSYMWVYSNIKESQRPIKIFEYKPDRKATNPQQFLKGFNGTIITDGYYGYNHIEGITNAYCWAHARRKFYDALPVDMKSTSGSLANIALEKIAKLFVIEKEIETLTPEQKIKIRQEKSKPLVDDFFLWCTDNQNKVLSGSKTGKAIQYALNYEGGLRTFLEDGLIPMTNSLDERTIRPFTVGRKNWLFSTSTKGAEASAAIYSLIETAKANKLDPYGYIEFILDYLPQQDLIEHPEKIDWFLPWSEEIKEEFEIKVD</sequence>
<dbReference type="InterPro" id="IPR039552">
    <property type="entry name" value="IS66_C"/>
</dbReference>
<evidence type="ECO:0000313" key="6">
    <source>
        <dbReference type="EMBL" id="MDM8196786.1"/>
    </source>
</evidence>
<evidence type="ECO:0000313" key="7">
    <source>
        <dbReference type="Proteomes" id="UP001529275"/>
    </source>
</evidence>
<dbReference type="Pfam" id="PF13007">
    <property type="entry name" value="LZ_Tnp_IS66"/>
    <property type="match status" value="1"/>
</dbReference>
<evidence type="ECO:0000259" key="2">
    <source>
        <dbReference type="Pfam" id="PF03050"/>
    </source>
</evidence>
<dbReference type="RefSeq" id="WP_289528212.1">
    <property type="nucleotide sequence ID" value="NZ_JAUDCK010000056.1"/>
</dbReference>
<dbReference type="Pfam" id="PF13817">
    <property type="entry name" value="DDE_Tnp_IS66_C"/>
    <property type="match status" value="1"/>
</dbReference>
<dbReference type="NCBIfam" id="NF033517">
    <property type="entry name" value="transpos_IS66"/>
    <property type="match status" value="1"/>
</dbReference>
<name>A0ABT7UKX1_9FIRM</name>
<dbReference type="InterPro" id="IPR024474">
    <property type="entry name" value="Znf_dom_IS66"/>
</dbReference>